<evidence type="ECO:0000313" key="15">
    <source>
        <dbReference type="Proteomes" id="UP000473699"/>
    </source>
</evidence>
<feature type="transmembrane region" description="Helical" evidence="13">
    <location>
        <begin position="279"/>
        <end position="297"/>
    </location>
</feature>
<feature type="transmembrane region" description="Helical" evidence="13">
    <location>
        <begin position="400"/>
        <end position="423"/>
    </location>
</feature>
<evidence type="ECO:0000256" key="6">
    <source>
        <dbReference type="ARBA" id="ARBA00022538"/>
    </source>
</evidence>
<dbReference type="GO" id="GO:0046872">
    <property type="term" value="F:metal ion binding"/>
    <property type="evidence" value="ECO:0007669"/>
    <property type="project" value="UniProtKB-KW"/>
</dbReference>
<accession>A0A6L5YD51</accession>
<dbReference type="Proteomes" id="UP000473699">
    <property type="component" value="Unassembled WGS sequence"/>
</dbReference>
<feature type="transmembrane region" description="Helical" evidence="13">
    <location>
        <begin position="76"/>
        <end position="97"/>
    </location>
</feature>
<comment type="similarity">
    <text evidence="2">Belongs to the TrkH potassium transport family.</text>
</comment>
<comment type="caution">
    <text evidence="14">The sequence shown here is derived from an EMBL/GenBank/DDBJ whole genome shotgun (WGS) entry which is preliminary data.</text>
</comment>
<keyword evidence="5" id="KW-0997">Cell inner membrane</keyword>
<dbReference type="InterPro" id="IPR003445">
    <property type="entry name" value="Cat_transpt"/>
</dbReference>
<keyword evidence="6" id="KW-0633">Potassium transport</keyword>
<evidence type="ECO:0000256" key="5">
    <source>
        <dbReference type="ARBA" id="ARBA00022519"/>
    </source>
</evidence>
<evidence type="ECO:0000256" key="1">
    <source>
        <dbReference type="ARBA" id="ARBA00004429"/>
    </source>
</evidence>
<comment type="subcellular location">
    <subcellularLocation>
        <location evidence="1">Cell inner membrane</location>
        <topology evidence="1">Multi-pass membrane protein</topology>
    </subcellularLocation>
</comment>
<feature type="binding site" evidence="12">
    <location>
        <position position="322"/>
    </location>
    <ligand>
        <name>K(+)</name>
        <dbReference type="ChEBI" id="CHEBI:29103"/>
    </ligand>
</feature>
<organism evidence="14 15">
    <name type="scientific">Pyramidobacter porci</name>
    <dbReference type="NCBI Taxonomy" id="2605789"/>
    <lineage>
        <taxon>Bacteria</taxon>
        <taxon>Thermotogati</taxon>
        <taxon>Synergistota</taxon>
        <taxon>Synergistia</taxon>
        <taxon>Synergistales</taxon>
        <taxon>Dethiosulfovibrionaceae</taxon>
        <taxon>Pyramidobacter</taxon>
    </lineage>
</organism>
<dbReference type="InterPro" id="IPR004772">
    <property type="entry name" value="TrkH"/>
</dbReference>
<feature type="transmembrane region" description="Helical" evidence="13">
    <location>
        <begin position="141"/>
        <end position="166"/>
    </location>
</feature>
<evidence type="ECO:0000256" key="11">
    <source>
        <dbReference type="ARBA" id="ARBA00023136"/>
    </source>
</evidence>
<dbReference type="AlphaFoldDB" id="A0A6L5YD51"/>
<evidence type="ECO:0000256" key="10">
    <source>
        <dbReference type="ARBA" id="ARBA00023065"/>
    </source>
</evidence>
<evidence type="ECO:0000256" key="3">
    <source>
        <dbReference type="ARBA" id="ARBA00022448"/>
    </source>
</evidence>
<evidence type="ECO:0000313" key="14">
    <source>
        <dbReference type="EMBL" id="MST56264.1"/>
    </source>
</evidence>
<gene>
    <name evidence="14" type="ORF">FYJ74_09500</name>
</gene>
<keyword evidence="4" id="KW-1003">Cell membrane</keyword>
<keyword evidence="9 13" id="KW-1133">Transmembrane helix</keyword>
<keyword evidence="3" id="KW-0813">Transport</keyword>
<feature type="transmembrane region" description="Helical" evidence="13">
    <location>
        <begin position="461"/>
        <end position="482"/>
    </location>
</feature>
<feature type="binding site" evidence="12">
    <location>
        <position position="116"/>
    </location>
    <ligand>
        <name>K(+)</name>
        <dbReference type="ChEBI" id="CHEBI:29103"/>
    </ligand>
</feature>
<feature type="transmembrane region" description="Helical" evidence="13">
    <location>
        <begin position="334"/>
        <end position="357"/>
    </location>
</feature>
<feature type="transmembrane region" description="Helical" evidence="13">
    <location>
        <begin position="38"/>
        <end position="56"/>
    </location>
</feature>
<feature type="binding site" evidence="12">
    <location>
        <position position="321"/>
    </location>
    <ligand>
        <name>K(+)</name>
        <dbReference type="ChEBI" id="CHEBI:29103"/>
    </ligand>
</feature>
<evidence type="ECO:0000256" key="8">
    <source>
        <dbReference type="ARBA" id="ARBA00022958"/>
    </source>
</evidence>
<evidence type="ECO:0000256" key="2">
    <source>
        <dbReference type="ARBA" id="ARBA00009137"/>
    </source>
</evidence>
<feature type="binding site" evidence="12">
    <location>
        <position position="439"/>
    </location>
    <ligand>
        <name>K(+)</name>
        <dbReference type="ChEBI" id="CHEBI:29103"/>
    </ligand>
</feature>
<evidence type="ECO:0000256" key="13">
    <source>
        <dbReference type="SAM" id="Phobius"/>
    </source>
</evidence>
<keyword evidence="12" id="KW-0479">Metal-binding</keyword>
<keyword evidence="11 13" id="KW-0472">Membrane</keyword>
<evidence type="ECO:0000256" key="7">
    <source>
        <dbReference type="ARBA" id="ARBA00022692"/>
    </source>
</evidence>
<feature type="binding site" evidence="12">
    <location>
        <position position="117"/>
    </location>
    <ligand>
        <name>K(+)</name>
        <dbReference type="ChEBI" id="CHEBI:29103"/>
    </ligand>
</feature>
<dbReference type="PANTHER" id="PTHR32024:SF2">
    <property type="entry name" value="TRK SYSTEM POTASSIUM UPTAKE PROTEIN TRKG-RELATED"/>
    <property type="match status" value="1"/>
</dbReference>
<feature type="transmembrane region" description="Helical" evidence="13">
    <location>
        <begin position="187"/>
        <end position="212"/>
    </location>
</feature>
<dbReference type="RefSeq" id="WP_154529344.1">
    <property type="nucleotide sequence ID" value="NZ_JAXDZJ010000091.1"/>
</dbReference>
<keyword evidence="8 12" id="KW-0630">Potassium</keyword>
<proteinExistence type="inferred from homology"/>
<protein>
    <submittedName>
        <fullName evidence="14">TrkH family potassium uptake protein</fullName>
    </submittedName>
</protein>
<keyword evidence="7 13" id="KW-0812">Transmembrane</keyword>
<feature type="binding site" evidence="12">
    <location>
        <position position="225"/>
    </location>
    <ligand>
        <name>K(+)</name>
        <dbReference type="ChEBI" id="CHEBI:29103"/>
    </ligand>
</feature>
<evidence type="ECO:0000256" key="12">
    <source>
        <dbReference type="PIRSR" id="PIRSR006247-1"/>
    </source>
</evidence>
<reference evidence="14 15" key="1">
    <citation type="submission" date="2019-08" db="EMBL/GenBank/DDBJ databases">
        <title>In-depth cultivation of the pig gut microbiome towards novel bacterial diversity and tailored functional studies.</title>
        <authorList>
            <person name="Wylensek D."/>
            <person name="Hitch T.C.A."/>
            <person name="Clavel T."/>
        </authorList>
    </citation>
    <scope>NUCLEOTIDE SEQUENCE [LARGE SCALE GENOMIC DNA]</scope>
    <source>
        <strain evidence="14 15">SM-530-WT-4B</strain>
    </source>
</reference>
<feature type="binding site" evidence="12">
    <location>
        <position position="438"/>
    </location>
    <ligand>
        <name>K(+)</name>
        <dbReference type="ChEBI" id="CHEBI:29103"/>
    </ligand>
</feature>
<evidence type="ECO:0000256" key="9">
    <source>
        <dbReference type="ARBA" id="ARBA00022989"/>
    </source>
</evidence>
<dbReference type="Pfam" id="PF02386">
    <property type="entry name" value="TrkH"/>
    <property type="match status" value="1"/>
</dbReference>
<name>A0A6L5YD51_9BACT</name>
<dbReference type="GO" id="GO:0005886">
    <property type="term" value="C:plasma membrane"/>
    <property type="evidence" value="ECO:0007669"/>
    <property type="project" value="UniProtKB-SubCell"/>
</dbReference>
<dbReference type="GO" id="GO:0015379">
    <property type="term" value="F:potassium:chloride symporter activity"/>
    <property type="evidence" value="ECO:0007669"/>
    <property type="project" value="InterPro"/>
</dbReference>
<dbReference type="EMBL" id="VUNH01000010">
    <property type="protein sequence ID" value="MST56264.1"/>
    <property type="molecule type" value="Genomic_DNA"/>
</dbReference>
<dbReference type="PIRSF" id="PIRSF006247">
    <property type="entry name" value="TrkH"/>
    <property type="match status" value="1"/>
</dbReference>
<dbReference type="PANTHER" id="PTHR32024">
    <property type="entry name" value="TRK SYSTEM POTASSIUM UPTAKE PROTEIN TRKG-RELATED"/>
    <property type="match status" value="1"/>
</dbReference>
<sequence length="488" mass="52498">MNFRVVLFVLSLIGSIVSGSMFLPAAWAWFDGTPDAAVLLRCALFSLAACVALALVTRPSRKSAPGHSDIGVREAFAIVSFSWVVASAIGALPYALYGTTANFTDAFFEAMSGFTTTGASILSNIEENPRGILLWRALTHWLGGMGIIVLSLTILPFIGGGGMQLFKAESPGPLPEKLTPRLQQTAAILWEIYIFLTALEVVALMLCGASFYEGVTHAFATVATGGFSIYNDSIAHFRSPAVEWVVAAFTFLAGVNFSLHYLFLRGSFGAYFKDDEFRWYVRIILIVAAAVACSALWSRPDMPFGQALRHAAFQTVTLMTTTGFMVTDTLQWPYFAQMALLAIMLVGGCAGSTSGGVKVVRFMIAARHAKNDMIRTLQPHRVLCVRVNGKPQESRLISSVLSFFVCYIVILIAVSLFLAALGIDLLSSFSGALACVSNVGPGLGAFGPASNYASVPAAGKWALAFAMLVGRLELTTVLLLFVPDTWRR</sequence>
<keyword evidence="15" id="KW-1185">Reference proteome</keyword>
<feature type="transmembrane region" description="Helical" evidence="13">
    <location>
        <begin position="244"/>
        <end position="264"/>
    </location>
</feature>
<keyword evidence="10" id="KW-0406">Ion transport</keyword>
<evidence type="ECO:0000256" key="4">
    <source>
        <dbReference type="ARBA" id="ARBA00022475"/>
    </source>
</evidence>